<evidence type="ECO:0000313" key="4">
    <source>
        <dbReference type="Proteomes" id="UP000007721"/>
    </source>
</evidence>
<dbReference type="KEGG" id="geo:Geob_2859"/>
<dbReference type="Proteomes" id="UP000007721">
    <property type="component" value="Chromosome"/>
</dbReference>
<dbReference type="Pfam" id="PF01381">
    <property type="entry name" value="HTH_3"/>
    <property type="match status" value="1"/>
</dbReference>
<keyword evidence="4" id="KW-1185">Reference proteome</keyword>
<accession>B9M286</accession>
<dbReference type="GO" id="GO:0003677">
    <property type="term" value="F:DNA binding"/>
    <property type="evidence" value="ECO:0007669"/>
    <property type="project" value="UniProtKB-KW"/>
</dbReference>
<organism evidence="3 4">
    <name type="scientific">Geotalea daltonii (strain DSM 22248 / JCM 15807 / FRC-32)</name>
    <name type="common">Geobacter daltonii</name>
    <dbReference type="NCBI Taxonomy" id="316067"/>
    <lineage>
        <taxon>Bacteria</taxon>
        <taxon>Pseudomonadati</taxon>
        <taxon>Thermodesulfobacteriota</taxon>
        <taxon>Desulfuromonadia</taxon>
        <taxon>Geobacterales</taxon>
        <taxon>Geobacteraceae</taxon>
        <taxon>Geotalea</taxon>
    </lineage>
</organism>
<dbReference type="HOGENOM" id="CLU_136757_2_1_7"/>
<dbReference type="PROSITE" id="PS50943">
    <property type="entry name" value="HTH_CROC1"/>
    <property type="match status" value="1"/>
</dbReference>
<feature type="domain" description="HTH cro/C1-type" evidence="2">
    <location>
        <begin position="66"/>
        <end position="120"/>
    </location>
</feature>
<dbReference type="SMART" id="SM00530">
    <property type="entry name" value="HTH_XRE"/>
    <property type="match status" value="1"/>
</dbReference>
<dbReference type="GO" id="GO:0003700">
    <property type="term" value="F:DNA-binding transcription factor activity"/>
    <property type="evidence" value="ECO:0007669"/>
    <property type="project" value="TreeGrafter"/>
</dbReference>
<evidence type="ECO:0000256" key="1">
    <source>
        <dbReference type="ARBA" id="ARBA00023125"/>
    </source>
</evidence>
<dbReference type="InterPro" id="IPR050807">
    <property type="entry name" value="TransReg_Diox_bact_type"/>
</dbReference>
<sequence length="130" mass="13965">MGGPFGSGLQEYAVIPYDEYRSLLADAEMPADVRAFDSATKALAAGEEEVIPSEVVDRLLDGENPIRVWREYRRLSAADLAKACGVTAAAISQIESGKRKSSVTLLHKIARTLKVDLEMLIVADDGLSAA</sequence>
<dbReference type="PANTHER" id="PTHR46797:SF1">
    <property type="entry name" value="METHYLPHOSPHONATE SYNTHASE"/>
    <property type="match status" value="1"/>
</dbReference>
<dbReference type="EMBL" id="CP001390">
    <property type="protein sequence ID" value="ACM21204.1"/>
    <property type="molecule type" value="Genomic_DNA"/>
</dbReference>
<evidence type="ECO:0000313" key="3">
    <source>
        <dbReference type="EMBL" id="ACM21204.1"/>
    </source>
</evidence>
<dbReference type="SUPFAM" id="SSF47413">
    <property type="entry name" value="lambda repressor-like DNA-binding domains"/>
    <property type="match status" value="1"/>
</dbReference>
<dbReference type="Gene3D" id="1.10.260.40">
    <property type="entry name" value="lambda repressor-like DNA-binding domains"/>
    <property type="match status" value="1"/>
</dbReference>
<reference evidence="3 4" key="1">
    <citation type="submission" date="2009-01" db="EMBL/GenBank/DDBJ databases">
        <title>Complete sequence of Geobacter sp. FRC-32.</title>
        <authorList>
            <consortium name="US DOE Joint Genome Institute"/>
            <person name="Lucas S."/>
            <person name="Copeland A."/>
            <person name="Lapidus A."/>
            <person name="Glavina del Rio T."/>
            <person name="Dalin E."/>
            <person name="Tice H."/>
            <person name="Bruce D."/>
            <person name="Goodwin L."/>
            <person name="Pitluck S."/>
            <person name="Saunders E."/>
            <person name="Brettin T."/>
            <person name="Detter J.C."/>
            <person name="Han C."/>
            <person name="Larimer F."/>
            <person name="Land M."/>
            <person name="Hauser L."/>
            <person name="Kyrpides N."/>
            <person name="Ovchinnikova G."/>
            <person name="Kostka J."/>
            <person name="Richardson P."/>
        </authorList>
    </citation>
    <scope>NUCLEOTIDE SEQUENCE [LARGE SCALE GENOMIC DNA]</scope>
    <source>
        <strain evidence="4">DSM 22248 / JCM 15807 / FRC-32</strain>
    </source>
</reference>
<dbReference type="InterPro" id="IPR010982">
    <property type="entry name" value="Lambda_DNA-bd_dom_sf"/>
</dbReference>
<dbReference type="AlphaFoldDB" id="B9M286"/>
<dbReference type="eggNOG" id="COG1396">
    <property type="taxonomic scope" value="Bacteria"/>
</dbReference>
<gene>
    <name evidence="3" type="ordered locus">Geob_2859</name>
</gene>
<dbReference type="InterPro" id="IPR001387">
    <property type="entry name" value="Cro/C1-type_HTH"/>
</dbReference>
<proteinExistence type="predicted"/>
<dbReference type="CDD" id="cd00093">
    <property type="entry name" value="HTH_XRE"/>
    <property type="match status" value="1"/>
</dbReference>
<dbReference type="GO" id="GO:0005829">
    <property type="term" value="C:cytosol"/>
    <property type="evidence" value="ECO:0007669"/>
    <property type="project" value="TreeGrafter"/>
</dbReference>
<name>B9M286_GEODF</name>
<dbReference type="PANTHER" id="PTHR46797">
    <property type="entry name" value="HTH-TYPE TRANSCRIPTIONAL REGULATOR"/>
    <property type="match status" value="1"/>
</dbReference>
<protein>
    <submittedName>
        <fullName evidence="3">Antitoxin, XRE family</fullName>
    </submittedName>
</protein>
<evidence type="ECO:0000259" key="2">
    <source>
        <dbReference type="PROSITE" id="PS50943"/>
    </source>
</evidence>
<keyword evidence="1" id="KW-0238">DNA-binding</keyword>
<dbReference type="STRING" id="316067.Geob_2859"/>